<dbReference type="AlphaFoldDB" id="A0A1R3HBT7"/>
<name>A0A1R3HBT7_COCAP</name>
<keyword evidence="3" id="KW-1185">Reference proteome</keyword>
<dbReference type="Proteomes" id="UP000188268">
    <property type="component" value="Unassembled WGS sequence"/>
</dbReference>
<organism evidence="2 3">
    <name type="scientific">Corchorus capsularis</name>
    <name type="common">Jute</name>
    <dbReference type="NCBI Taxonomy" id="210143"/>
    <lineage>
        <taxon>Eukaryota</taxon>
        <taxon>Viridiplantae</taxon>
        <taxon>Streptophyta</taxon>
        <taxon>Embryophyta</taxon>
        <taxon>Tracheophyta</taxon>
        <taxon>Spermatophyta</taxon>
        <taxon>Magnoliopsida</taxon>
        <taxon>eudicotyledons</taxon>
        <taxon>Gunneridae</taxon>
        <taxon>Pentapetalae</taxon>
        <taxon>rosids</taxon>
        <taxon>malvids</taxon>
        <taxon>Malvales</taxon>
        <taxon>Malvaceae</taxon>
        <taxon>Grewioideae</taxon>
        <taxon>Apeibeae</taxon>
        <taxon>Corchorus</taxon>
    </lineage>
</organism>
<dbReference type="EMBL" id="AWWV01012363">
    <property type="protein sequence ID" value="OMO67804.1"/>
    <property type="molecule type" value="Genomic_DNA"/>
</dbReference>
<feature type="compositionally biased region" description="Gly residues" evidence="1">
    <location>
        <begin position="1"/>
        <end position="11"/>
    </location>
</feature>
<evidence type="ECO:0000313" key="3">
    <source>
        <dbReference type="Proteomes" id="UP000188268"/>
    </source>
</evidence>
<reference evidence="2 3" key="1">
    <citation type="submission" date="2013-09" db="EMBL/GenBank/DDBJ databases">
        <title>Corchorus capsularis genome sequencing.</title>
        <authorList>
            <person name="Alam M."/>
            <person name="Haque M.S."/>
            <person name="Islam M.S."/>
            <person name="Emdad E.M."/>
            <person name="Islam M.M."/>
            <person name="Ahmed B."/>
            <person name="Halim A."/>
            <person name="Hossen Q.M.M."/>
            <person name="Hossain M.Z."/>
            <person name="Ahmed R."/>
            <person name="Khan M.M."/>
            <person name="Islam R."/>
            <person name="Rashid M.M."/>
            <person name="Khan S.A."/>
            <person name="Rahman M.S."/>
            <person name="Alam M."/>
        </authorList>
    </citation>
    <scope>NUCLEOTIDE SEQUENCE [LARGE SCALE GENOMIC DNA]</scope>
    <source>
        <strain evidence="3">cv. CVL-1</strain>
        <tissue evidence="2">Whole seedling</tissue>
    </source>
</reference>
<comment type="caution">
    <text evidence="2">The sequence shown here is derived from an EMBL/GenBank/DDBJ whole genome shotgun (WGS) entry which is preliminary data.</text>
</comment>
<accession>A0A1R3HBT7</accession>
<protein>
    <submittedName>
        <fullName evidence="2">Uncharacterized protein</fullName>
    </submittedName>
</protein>
<evidence type="ECO:0000256" key="1">
    <source>
        <dbReference type="SAM" id="MobiDB-lite"/>
    </source>
</evidence>
<gene>
    <name evidence="2" type="ORF">CCACVL1_20304</name>
</gene>
<proteinExistence type="predicted"/>
<sequence>MASEIDGGGGNELKKRAAIR</sequence>
<feature type="region of interest" description="Disordered" evidence="1">
    <location>
        <begin position="1"/>
        <end position="20"/>
    </location>
</feature>
<evidence type="ECO:0000313" key="2">
    <source>
        <dbReference type="EMBL" id="OMO67804.1"/>
    </source>
</evidence>